<evidence type="ECO:0000256" key="4">
    <source>
        <dbReference type="ARBA" id="ARBA00023136"/>
    </source>
</evidence>
<feature type="transmembrane region" description="Helical" evidence="5">
    <location>
        <begin position="117"/>
        <end position="135"/>
    </location>
</feature>
<comment type="similarity">
    <text evidence="5">Belongs to the complex I subunit 2 family.</text>
</comment>
<comment type="caution">
    <text evidence="8">The sequence shown here is derived from an EMBL/GenBank/DDBJ whole genome shotgun (WGS) entry which is preliminary data.</text>
</comment>
<feature type="transmembrane region" description="Helical" evidence="5">
    <location>
        <begin position="26"/>
        <end position="42"/>
    </location>
</feature>
<dbReference type="Proteomes" id="UP001597393">
    <property type="component" value="Unassembled WGS sequence"/>
</dbReference>
<feature type="transmembrane region" description="Helical" evidence="5">
    <location>
        <begin position="342"/>
        <end position="363"/>
    </location>
</feature>
<dbReference type="EMBL" id="JBHUMA010000004">
    <property type="protein sequence ID" value="MFD2597756.1"/>
    <property type="molecule type" value="Genomic_DNA"/>
</dbReference>
<evidence type="ECO:0000256" key="3">
    <source>
        <dbReference type="ARBA" id="ARBA00022989"/>
    </source>
</evidence>
<dbReference type="Pfam" id="PF00361">
    <property type="entry name" value="Proton_antipo_M"/>
    <property type="match status" value="1"/>
</dbReference>
<comment type="catalytic activity">
    <reaction evidence="5">
        <text>a quinone + NADH + 5 H(+)(in) = a quinol + NAD(+) + 4 H(+)(out)</text>
        <dbReference type="Rhea" id="RHEA:57888"/>
        <dbReference type="ChEBI" id="CHEBI:15378"/>
        <dbReference type="ChEBI" id="CHEBI:24646"/>
        <dbReference type="ChEBI" id="CHEBI:57540"/>
        <dbReference type="ChEBI" id="CHEBI:57945"/>
        <dbReference type="ChEBI" id="CHEBI:132124"/>
    </reaction>
</comment>
<evidence type="ECO:0000256" key="1">
    <source>
        <dbReference type="ARBA" id="ARBA00004127"/>
    </source>
</evidence>
<evidence type="ECO:0000313" key="9">
    <source>
        <dbReference type="Proteomes" id="UP001597393"/>
    </source>
</evidence>
<dbReference type="RefSeq" id="WP_380867114.1">
    <property type="nucleotide sequence ID" value="NZ_JBHUMA010000004.1"/>
</dbReference>
<feature type="transmembrane region" description="Helical" evidence="5">
    <location>
        <begin position="426"/>
        <end position="446"/>
    </location>
</feature>
<feature type="transmembrane region" description="Helical" evidence="5">
    <location>
        <begin position="216"/>
        <end position="241"/>
    </location>
</feature>
<dbReference type="NCBIfam" id="TIGR01770">
    <property type="entry name" value="NDH_I_N"/>
    <property type="match status" value="1"/>
</dbReference>
<evidence type="ECO:0000259" key="7">
    <source>
        <dbReference type="Pfam" id="PF00361"/>
    </source>
</evidence>
<feature type="transmembrane region" description="Helical" evidence="5">
    <location>
        <begin position="253"/>
        <end position="274"/>
    </location>
</feature>
<feature type="transmembrane region" description="Helical" evidence="5">
    <location>
        <begin position="473"/>
        <end position="495"/>
    </location>
</feature>
<gene>
    <name evidence="5" type="primary">nuoN</name>
    <name evidence="8" type="ORF">ACFSQ3_02240</name>
</gene>
<name>A0ABW5NF07_9SPHI</name>
<dbReference type="InterPro" id="IPR010096">
    <property type="entry name" value="NADH-Q_OxRdtase_suN/2"/>
</dbReference>
<evidence type="ECO:0000313" key="8">
    <source>
        <dbReference type="EMBL" id="MFD2597756.1"/>
    </source>
</evidence>
<dbReference type="HAMAP" id="MF_00445">
    <property type="entry name" value="NDH1_NuoN_1"/>
    <property type="match status" value="1"/>
</dbReference>
<dbReference type="PANTHER" id="PTHR22773">
    <property type="entry name" value="NADH DEHYDROGENASE"/>
    <property type="match status" value="1"/>
</dbReference>
<comment type="function">
    <text evidence="5">NDH-1 shuttles electrons from NADH, via FMN and iron-sulfur (Fe-S) centers, to quinones in the respiratory chain. The immediate electron acceptor for the enzyme in this species is believed to be a menaquinone. Couples the redox reaction to proton translocation (for every two electrons transferred, four hydrogen ions are translocated across the cytoplasmic membrane), and thus conserves the redox energy in a proton gradient.</text>
</comment>
<protein>
    <recommendedName>
        <fullName evidence="5">NADH-quinone oxidoreductase subunit N</fullName>
        <ecNumber evidence="5">7.1.1.-</ecNumber>
    </recommendedName>
    <alternativeName>
        <fullName evidence="5">NADH dehydrogenase I subunit N</fullName>
    </alternativeName>
    <alternativeName>
        <fullName evidence="5">NDH-1 subunit N</fullName>
    </alternativeName>
</protein>
<keyword evidence="5" id="KW-1003">Cell membrane</keyword>
<feature type="transmembrane region" description="Helical" evidence="5">
    <location>
        <begin position="141"/>
        <end position="162"/>
    </location>
</feature>
<keyword evidence="3 5" id="KW-1133">Transmembrane helix</keyword>
<evidence type="ECO:0000256" key="6">
    <source>
        <dbReference type="RuleBase" id="RU000320"/>
    </source>
</evidence>
<accession>A0ABW5NF07</accession>
<feature type="transmembrane region" description="Helical" evidence="5">
    <location>
        <begin position="174"/>
        <end position="196"/>
    </location>
</feature>
<keyword evidence="4 5" id="KW-0472">Membrane</keyword>
<feature type="transmembrane region" description="Helical" evidence="5">
    <location>
        <begin position="384"/>
        <end position="406"/>
    </location>
</feature>
<keyword evidence="5" id="KW-1278">Translocase</keyword>
<sequence>MHEFAPQITSSIDHIVESLRFFRPELALSIGFICTIFCTLFVDRIWQSSSLWSFLLTIAAAFYFNIGEELSTTSMFFDMLTIDHFSQSVRGIVLISTLIIGIYLQQFVKLQALDKRTGDIFSILIATTLGMHALALTTNWLLAFIAIEMVSIGSYVLVAYFAEKKSESEAAMKYVLFGSVCAAFMLYGISLIYGFTGSLNFTSMEQMKGLIAAPTVMSTIALLFVFVGIGFKLGFVPFHVWTPDVYEGAPTPITAFLSTVPKVAAVALFSRLILAWTASPFYFGEVTLHFLCFISVVTMLIGNLVALRQQNIKRMMAYSSIGHTGFLLLAVLSYVHSEPEVLLFYLAVYTLMNLAVFGFVMLLEHQTGSTQLESYAGLGKRFPIVFACLTFVGISLVGLPPTAGFIGKLFVFSSIFDIYQNLDQELYLYLLIVGVLTSVISLFYYLKIPLYSFLRKSPDFVSTENVRIASQPIYLLAILFTIILFVSGLFPALLLDVFRAH</sequence>
<keyword evidence="5" id="KW-0874">Quinone</keyword>
<organism evidence="8 9">
    <name type="scientific">Sphingobacterium corticis</name>
    <dbReference type="NCBI Taxonomy" id="1812823"/>
    <lineage>
        <taxon>Bacteria</taxon>
        <taxon>Pseudomonadati</taxon>
        <taxon>Bacteroidota</taxon>
        <taxon>Sphingobacteriia</taxon>
        <taxon>Sphingobacteriales</taxon>
        <taxon>Sphingobacteriaceae</taxon>
        <taxon>Sphingobacterium</taxon>
    </lineage>
</organism>
<feature type="transmembrane region" description="Helical" evidence="5">
    <location>
        <begin position="317"/>
        <end position="336"/>
    </location>
</feature>
<feature type="domain" description="NADH:quinone oxidoreductase/Mrp antiporter transmembrane" evidence="7">
    <location>
        <begin position="138"/>
        <end position="421"/>
    </location>
</feature>
<dbReference type="InterPro" id="IPR001750">
    <property type="entry name" value="ND/Mrp_TM"/>
</dbReference>
<feature type="transmembrane region" description="Helical" evidence="5">
    <location>
        <begin position="49"/>
        <end position="67"/>
    </location>
</feature>
<keyword evidence="9" id="KW-1185">Reference proteome</keyword>
<keyword evidence="5" id="KW-0520">NAD</keyword>
<reference evidence="9" key="1">
    <citation type="journal article" date="2019" name="Int. J. Syst. Evol. Microbiol.">
        <title>The Global Catalogue of Microorganisms (GCM) 10K type strain sequencing project: providing services to taxonomists for standard genome sequencing and annotation.</title>
        <authorList>
            <consortium name="The Broad Institute Genomics Platform"/>
            <consortium name="The Broad Institute Genome Sequencing Center for Infectious Disease"/>
            <person name="Wu L."/>
            <person name="Ma J."/>
        </authorList>
    </citation>
    <scope>NUCLEOTIDE SEQUENCE [LARGE SCALE GENOMIC DNA]</scope>
    <source>
        <strain evidence="9">KCTC 42248</strain>
    </source>
</reference>
<feature type="transmembrane region" description="Helical" evidence="5">
    <location>
        <begin position="87"/>
        <end position="105"/>
    </location>
</feature>
<comment type="subunit">
    <text evidence="5">NDH-1 is composed of 14 different subunits. Subunits NuoA, H, J, K, L, M, N constitute the membrane sector of the complex.</text>
</comment>
<keyword evidence="2 5" id="KW-0812">Transmembrane</keyword>
<comment type="subcellular location">
    <subcellularLocation>
        <location evidence="5">Cell membrane</location>
        <topology evidence="5">Multi-pass membrane protein</topology>
    </subcellularLocation>
    <subcellularLocation>
        <location evidence="1">Endomembrane system</location>
        <topology evidence="1">Multi-pass membrane protein</topology>
    </subcellularLocation>
    <subcellularLocation>
        <location evidence="6">Membrane</location>
        <topology evidence="6">Multi-pass membrane protein</topology>
    </subcellularLocation>
</comment>
<keyword evidence="5" id="KW-0813">Transport</keyword>
<evidence type="ECO:0000256" key="2">
    <source>
        <dbReference type="ARBA" id="ARBA00022692"/>
    </source>
</evidence>
<evidence type="ECO:0000256" key="5">
    <source>
        <dbReference type="HAMAP-Rule" id="MF_00445"/>
    </source>
</evidence>
<dbReference type="EC" id="7.1.1.-" evidence="5"/>
<proteinExistence type="inferred from homology"/>
<feature type="transmembrane region" description="Helical" evidence="5">
    <location>
        <begin position="286"/>
        <end position="305"/>
    </location>
</feature>